<name>A0A7K3LRY8_9ACTN</name>
<gene>
    <name evidence="1" type="ORF">GYA93_15795</name>
</gene>
<protein>
    <submittedName>
        <fullName evidence="1">Uncharacterized protein</fullName>
    </submittedName>
</protein>
<organism evidence="1 2">
    <name type="scientific">Gordonia desulfuricans</name>
    <dbReference type="NCBI Taxonomy" id="89051"/>
    <lineage>
        <taxon>Bacteria</taxon>
        <taxon>Bacillati</taxon>
        <taxon>Actinomycetota</taxon>
        <taxon>Actinomycetes</taxon>
        <taxon>Mycobacteriales</taxon>
        <taxon>Gordoniaceae</taxon>
        <taxon>Gordonia</taxon>
    </lineage>
</organism>
<evidence type="ECO:0000313" key="1">
    <source>
        <dbReference type="EMBL" id="NDK91035.1"/>
    </source>
</evidence>
<dbReference type="EMBL" id="JAADZU010000054">
    <property type="protein sequence ID" value="NDK91035.1"/>
    <property type="molecule type" value="Genomic_DNA"/>
</dbReference>
<comment type="caution">
    <text evidence="1">The sequence shown here is derived from an EMBL/GenBank/DDBJ whole genome shotgun (WGS) entry which is preliminary data.</text>
</comment>
<proteinExistence type="predicted"/>
<dbReference type="Proteomes" id="UP000466307">
    <property type="component" value="Unassembled WGS sequence"/>
</dbReference>
<accession>A0A7K3LRY8</accession>
<reference evidence="1 2" key="1">
    <citation type="submission" date="2020-01" db="EMBL/GenBank/DDBJ databases">
        <title>Investigation of new actinobacteria for the biodesulphurisation of diesel fuel.</title>
        <authorList>
            <person name="Athi Narayanan S.M."/>
        </authorList>
    </citation>
    <scope>NUCLEOTIDE SEQUENCE [LARGE SCALE GENOMIC DNA]</scope>
    <source>
        <strain evidence="1 2">213E</strain>
    </source>
</reference>
<sequence>MQTPPPERIPSQAELLEAARELGLVDPGATRVPPRHYKRLVDIVRETWREAAVEAESTRTAQDAEAFSDRISEHIAALEQRGISDAARIVAAIAPQVWRDLNTKGAAHS</sequence>
<evidence type="ECO:0000313" key="2">
    <source>
        <dbReference type="Proteomes" id="UP000466307"/>
    </source>
</evidence>
<dbReference type="RefSeq" id="WP_059036640.1">
    <property type="nucleotide sequence ID" value="NZ_JAADZU010000054.1"/>
</dbReference>
<keyword evidence="2" id="KW-1185">Reference proteome</keyword>
<dbReference type="AlphaFoldDB" id="A0A7K3LRY8"/>